<sequence length="269" mass="28631">MSNFTGKAVFVTGAGTGIGYALCRAFANEGATVALNDIDAELCSRAAQALNTELKIECVHPYAGDVADVDSIRSMFQSFAEKAGGLDIVIANAGITNYGSFLDYTPEAFDRLTGVNLRGSFFIAQTAARIMIEAQTPGRIILMSSVTGVQAHLNLSVYGVSKAGIRMMAKSIALEVGKYGITVNAISPGATLTERTLQDDPDYETHWAEVTPTRRVGYVDDVVAAALYLASPGARQVTGQTLVVDGGWTLHSPLPDDMPDLPKYSSRLR</sequence>
<dbReference type="InterPro" id="IPR036291">
    <property type="entry name" value="NAD(P)-bd_dom_sf"/>
</dbReference>
<evidence type="ECO:0000256" key="1">
    <source>
        <dbReference type="ARBA" id="ARBA00006484"/>
    </source>
</evidence>
<reference evidence="4" key="1">
    <citation type="submission" date="2020-10" db="EMBL/GenBank/DDBJ databases">
        <title>Taxonomic study of unclassified bacteria belonging to the class Ktedonobacteria.</title>
        <authorList>
            <person name="Yabe S."/>
            <person name="Wang C.M."/>
            <person name="Zheng Y."/>
            <person name="Sakai Y."/>
            <person name="Cavaletti L."/>
            <person name="Monciardini P."/>
            <person name="Donadio S."/>
        </authorList>
    </citation>
    <scope>NUCLEOTIDE SEQUENCE</scope>
    <source>
        <strain evidence="4">SOSP1-1</strain>
    </source>
</reference>
<keyword evidence="5" id="KW-1185">Reference proteome</keyword>
<keyword evidence="2" id="KW-0560">Oxidoreductase</keyword>
<dbReference type="PROSITE" id="PS00061">
    <property type="entry name" value="ADH_SHORT"/>
    <property type="match status" value="1"/>
</dbReference>
<proteinExistence type="inferred from homology"/>
<evidence type="ECO:0000313" key="5">
    <source>
        <dbReference type="Proteomes" id="UP000612362"/>
    </source>
</evidence>
<dbReference type="CDD" id="cd05233">
    <property type="entry name" value="SDR_c"/>
    <property type="match status" value="1"/>
</dbReference>
<comment type="similarity">
    <text evidence="1">Belongs to the short-chain dehydrogenases/reductases (SDR) family.</text>
</comment>
<comment type="caution">
    <text evidence="4">The sequence shown here is derived from an EMBL/GenBank/DDBJ whole genome shotgun (WGS) entry which is preliminary data.</text>
</comment>
<dbReference type="PANTHER" id="PTHR42760">
    <property type="entry name" value="SHORT-CHAIN DEHYDROGENASES/REDUCTASES FAMILY MEMBER"/>
    <property type="match status" value="1"/>
</dbReference>
<evidence type="ECO:0000313" key="4">
    <source>
        <dbReference type="EMBL" id="GHO46764.1"/>
    </source>
</evidence>
<feature type="domain" description="Ketoreductase" evidence="3">
    <location>
        <begin position="7"/>
        <end position="189"/>
    </location>
</feature>
<dbReference type="InterPro" id="IPR057326">
    <property type="entry name" value="KR_dom"/>
</dbReference>
<dbReference type="Proteomes" id="UP000612362">
    <property type="component" value="Unassembled WGS sequence"/>
</dbReference>
<dbReference type="PRINTS" id="PR00080">
    <property type="entry name" value="SDRFAMILY"/>
</dbReference>
<evidence type="ECO:0000259" key="3">
    <source>
        <dbReference type="SMART" id="SM00822"/>
    </source>
</evidence>
<evidence type="ECO:0000256" key="2">
    <source>
        <dbReference type="ARBA" id="ARBA00023002"/>
    </source>
</evidence>
<name>A0A8J3I8S2_9CHLR</name>
<dbReference type="FunFam" id="3.40.50.720:FF:000084">
    <property type="entry name" value="Short-chain dehydrogenase reductase"/>
    <property type="match status" value="1"/>
</dbReference>
<dbReference type="SUPFAM" id="SSF51735">
    <property type="entry name" value="NAD(P)-binding Rossmann-fold domains"/>
    <property type="match status" value="1"/>
</dbReference>
<dbReference type="RefSeq" id="WP_220196121.1">
    <property type="nucleotide sequence ID" value="NZ_BNJF01000002.1"/>
</dbReference>
<organism evidence="4 5">
    <name type="scientific">Ktedonospora formicarum</name>
    <dbReference type="NCBI Taxonomy" id="2778364"/>
    <lineage>
        <taxon>Bacteria</taxon>
        <taxon>Bacillati</taxon>
        <taxon>Chloroflexota</taxon>
        <taxon>Ktedonobacteria</taxon>
        <taxon>Ktedonobacterales</taxon>
        <taxon>Ktedonobacteraceae</taxon>
        <taxon>Ktedonospora</taxon>
    </lineage>
</organism>
<dbReference type="GO" id="GO:0016616">
    <property type="term" value="F:oxidoreductase activity, acting on the CH-OH group of donors, NAD or NADP as acceptor"/>
    <property type="evidence" value="ECO:0007669"/>
    <property type="project" value="TreeGrafter"/>
</dbReference>
<protein>
    <submittedName>
        <fullName evidence="4">Beta-ketoacyl-ACP reductase</fullName>
    </submittedName>
</protein>
<dbReference type="Pfam" id="PF13561">
    <property type="entry name" value="adh_short_C2"/>
    <property type="match status" value="1"/>
</dbReference>
<dbReference type="SMART" id="SM00822">
    <property type="entry name" value="PKS_KR"/>
    <property type="match status" value="1"/>
</dbReference>
<dbReference type="EMBL" id="BNJF01000002">
    <property type="protein sequence ID" value="GHO46764.1"/>
    <property type="molecule type" value="Genomic_DNA"/>
</dbReference>
<dbReference type="InterPro" id="IPR002347">
    <property type="entry name" value="SDR_fam"/>
</dbReference>
<dbReference type="InterPro" id="IPR020904">
    <property type="entry name" value="Sc_DH/Rdtase_CS"/>
</dbReference>
<dbReference type="PRINTS" id="PR00081">
    <property type="entry name" value="GDHRDH"/>
</dbReference>
<accession>A0A8J3I8S2</accession>
<dbReference type="AlphaFoldDB" id="A0A8J3I8S2"/>
<gene>
    <name evidence="4" type="primary">fabG_4</name>
    <name evidence="4" type="ORF">KSX_49270</name>
</gene>
<dbReference type="Gene3D" id="3.40.50.720">
    <property type="entry name" value="NAD(P)-binding Rossmann-like Domain"/>
    <property type="match status" value="1"/>
</dbReference>